<dbReference type="RefSeq" id="WP_121392863.1">
    <property type="nucleotide sequence ID" value="NZ_RCDD01000003.1"/>
</dbReference>
<organism evidence="2 3">
    <name type="scientific">Actinokineospora cianjurensis</name>
    <dbReference type="NCBI Taxonomy" id="585224"/>
    <lineage>
        <taxon>Bacteria</taxon>
        <taxon>Bacillati</taxon>
        <taxon>Actinomycetota</taxon>
        <taxon>Actinomycetes</taxon>
        <taxon>Pseudonocardiales</taxon>
        <taxon>Pseudonocardiaceae</taxon>
        <taxon>Actinokineospora</taxon>
    </lineage>
</organism>
<sequence length="209" mass="23276">MPLSAFAVTDPDESFVDLVGFVHGQATPADLESLDKARKQRIDVLADGLEVGDSVMLANIQRKYLAGLTGTVKTVDHAKRRFSLLLDEASTDRLRYHGRNNRIDIPLGVKEHLLRRSPSPARSSRTSADHHTALAGGPPARRCRVPVSLARLGDSDAHRGATSPPAHQPLPTCTGRNRRLRMAPRLRRRGRADRRRPRRSRDQRKPSTR</sequence>
<evidence type="ECO:0000313" key="2">
    <source>
        <dbReference type="EMBL" id="RLK58448.1"/>
    </source>
</evidence>
<feature type="compositionally biased region" description="Basic residues" evidence="1">
    <location>
        <begin position="176"/>
        <end position="209"/>
    </location>
</feature>
<protein>
    <submittedName>
        <fullName evidence="2">Uncharacterized protein</fullName>
    </submittedName>
</protein>
<dbReference type="EMBL" id="RCDD01000003">
    <property type="protein sequence ID" value="RLK58448.1"/>
    <property type="molecule type" value="Genomic_DNA"/>
</dbReference>
<dbReference type="Proteomes" id="UP000282454">
    <property type="component" value="Unassembled WGS sequence"/>
</dbReference>
<keyword evidence="3" id="KW-1185">Reference proteome</keyword>
<feature type="compositionally biased region" description="Low complexity" evidence="1">
    <location>
        <begin position="116"/>
        <end position="126"/>
    </location>
</feature>
<accession>A0A421B281</accession>
<reference evidence="2 3" key="1">
    <citation type="submission" date="2018-10" db="EMBL/GenBank/DDBJ databases">
        <title>Genomic Encyclopedia of Archaeal and Bacterial Type Strains, Phase II (KMG-II): from individual species to whole genera.</title>
        <authorList>
            <person name="Goeker M."/>
        </authorList>
    </citation>
    <scope>NUCLEOTIDE SEQUENCE [LARGE SCALE GENOMIC DNA]</scope>
    <source>
        <strain evidence="2 3">DSM 45657</strain>
    </source>
</reference>
<gene>
    <name evidence="2" type="ORF">CLV68_4552</name>
</gene>
<feature type="region of interest" description="Disordered" evidence="1">
    <location>
        <begin position="114"/>
        <end position="209"/>
    </location>
</feature>
<proteinExistence type="predicted"/>
<comment type="caution">
    <text evidence="2">The sequence shown here is derived from an EMBL/GenBank/DDBJ whole genome shotgun (WGS) entry which is preliminary data.</text>
</comment>
<evidence type="ECO:0000313" key="3">
    <source>
        <dbReference type="Proteomes" id="UP000282454"/>
    </source>
</evidence>
<name>A0A421B281_9PSEU</name>
<evidence type="ECO:0000256" key="1">
    <source>
        <dbReference type="SAM" id="MobiDB-lite"/>
    </source>
</evidence>
<dbReference type="AlphaFoldDB" id="A0A421B281"/>